<name>A0A2P2PRC0_RHIMU</name>
<accession>A0A2P2PRC0</accession>
<organism evidence="1">
    <name type="scientific">Rhizophora mucronata</name>
    <name type="common">Asiatic mangrove</name>
    <dbReference type="NCBI Taxonomy" id="61149"/>
    <lineage>
        <taxon>Eukaryota</taxon>
        <taxon>Viridiplantae</taxon>
        <taxon>Streptophyta</taxon>
        <taxon>Embryophyta</taxon>
        <taxon>Tracheophyta</taxon>
        <taxon>Spermatophyta</taxon>
        <taxon>Magnoliopsida</taxon>
        <taxon>eudicotyledons</taxon>
        <taxon>Gunneridae</taxon>
        <taxon>Pentapetalae</taxon>
        <taxon>rosids</taxon>
        <taxon>fabids</taxon>
        <taxon>Malpighiales</taxon>
        <taxon>Rhizophoraceae</taxon>
        <taxon>Rhizophora</taxon>
    </lineage>
</organism>
<dbReference type="EMBL" id="GGEC01076792">
    <property type="protein sequence ID" value="MBX57276.1"/>
    <property type="molecule type" value="Transcribed_RNA"/>
</dbReference>
<sequence length="25" mass="2916">MSGIADYFYLLGLNEINFGFSRNHH</sequence>
<reference evidence="1" key="1">
    <citation type="submission" date="2018-02" db="EMBL/GenBank/DDBJ databases">
        <title>Rhizophora mucronata_Transcriptome.</title>
        <authorList>
            <person name="Meera S.P."/>
            <person name="Sreeshan A."/>
            <person name="Augustine A."/>
        </authorList>
    </citation>
    <scope>NUCLEOTIDE SEQUENCE</scope>
    <source>
        <tissue evidence="1">Leaf</tissue>
    </source>
</reference>
<evidence type="ECO:0000313" key="1">
    <source>
        <dbReference type="EMBL" id="MBX57276.1"/>
    </source>
</evidence>
<proteinExistence type="predicted"/>
<protein>
    <submittedName>
        <fullName evidence="1">Uncharacterized protein</fullName>
    </submittedName>
</protein>
<dbReference type="AlphaFoldDB" id="A0A2P2PRC0"/>